<keyword evidence="3" id="KW-1185">Reference proteome</keyword>
<dbReference type="InterPro" id="IPR038732">
    <property type="entry name" value="HpyO/CreE_NAD-binding"/>
</dbReference>
<accession>A0A9Q2XMF3</accession>
<evidence type="ECO:0000313" key="3">
    <source>
        <dbReference type="Proteomes" id="UP001106592"/>
    </source>
</evidence>
<organism evidence="2 3">
    <name type="scientific">Pseudomonas aegrilactucae</name>
    <dbReference type="NCBI Taxonomy" id="2854028"/>
    <lineage>
        <taxon>Bacteria</taxon>
        <taxon>Pseudomonadati</taxon>
        <taxon>Pseudomonadota</taxon>
        <taxon>Gammaproteobacteria</taxon>
        <taxon>Pseudomonadales</taxon>
        <taxon>Pseudomonadaceae</taxon>
        <taxon>Pseudomonas</taxon>
    </lineage>
</organism>
<dbReference type="Pfam" id="PF13454">
    <property type="entry name" value="NAD_binding_9"/>
    <property type="match status" value="1"/>
</dbReference>
<proteinExistence type="predicted"/>
<evidence type="ECO:0000259" key="1">
    <source>
        <dbReference type="Pfam" id="PF13454"/>
    </source>
</evidence>
<reference evidence="2" key="2">
    <citation type="journal article" date="2023" name="Plant Pathol.">
        <title>Dismantling and reorganizing Pseudomonas marginalis sensu#lato.</title>
        <authorList>
            <person name="Sawada H."/>
            <person name="Fujikawa T."/>
            <person name="Satou M."/>
        </authorList>
    </citation>
    <scope>NUCLEOTIDE SEQUENCE</scope>
    <source>
        <strain evidence="2">MAFF 301350</strain>
    </source>
</reference>
<dbReference type="InterPro" id="IPR052189">
    <property type="entry name" value="L-asp_N-monooxygenase_NS-form"/>
</dbReference>
<dbReference type="PANTHER" id="PTHR40254">
    <property type="entry name" value="BLR0577 PROTEIN"/>
    <property type="match status" value="1"/>
</dbReference>
<evidence type="ECO:0000313" key="2">
    <source>
        <dbReference type="EMBL" id="MBV6289756.1"/>
    </source>
</evidence>
<feature type="domain" description="FAD-dependent urate hydroxylase HpyO/Asp monooxygenase CreE-like FAD/NAD(P)-binding" evidence="1">
    <location>
        <begin position="7"/>
        <end position="168"/>
    </location>
</feature>
<reference evidence="2" key="1">
    <citation type="journal article" date="2022" name="Int. J. Syst. Evol. Microbiol.">
        <title>Pseudomonas aegrilactucae sp. nov. and Pseudomonas morbosilactucae sp. nov., pathogens causing bacterial rot of lettuce in Japan.</title>
        <authorList>
            <person name="Sawada H."/>
            <person name="Fujikawa T."/>
            <person name="Satou M."/>
        </authorList>
    </citation>
    <scope>NUCLEOTIDE SEQUENCE</scope>
    <source>
        <strain evidence="2">MAFF 301350</strain>
    </source>
</reference>
<gene>
    <name evidence="2" type="ORF">KUO17_22445</name>
</gene>
<sequence length="513" mass="56136">MENTLCIVGAGSTCLAFLHYYTQHFKRAAGGAPKTLFVIEKSEEFGCGVAYSHDLASNLLNTKSGYITPFLDKPGDFFAWLNLNAAAVRDRYPAFSMTIDSYAPRPLFGMYLKSRFKSVIKEAASVGVNVVQISAEVIDVVKHLGGYVVHTDCGVSLKCESVFLMCGTLPGQPLQRAPRRSMLAHPYPVSELPALIAPTSSVAVIGSRLSCIDAVIGLFENGHQGQVTIYSRSGFFPSVRGTQGRITPRYLTVDYFDELLAQNATLTLEQLVTLVSKEIAEHGGGVPEQFQVPQPPEDILEFLRQEIDAAQQARPWQAVLYTTNKVIDKVWALLSEADKKQFLAKYMGVFMSYRVSIPVDNAQKILGYMEAGRLAFIPGEHRILCASDQEVLVAGAQGEVCRYDAVINATGSPRDVSKLDSVLMSKLLAHRAVLANPHGGLCIDRQTYQAINARGVSEDDLYVLGELTNGEFLFTSALDINSTHASRCCEGFFERLSLKHCAPLQAALYAENA</sequence>
<protein>
    <submittedName>
        <fullName evidence="2">FAD/NAD(P)-binding protein</fullName>
    </submittedName>
</protein>
<dbReference type="PANTHER" id="PTHR40254:SF1">
    <property type="entry name" value="BLR0577 PROTEIN"/>
    <property type="match status" value="1"/>
</dbReference>
<comment type="caution">
    <text evidence="2">The sequence shown here is derived from an EMBL/GenBank/DDBJ whole genome shotgun (WGS) entry which is preliminary data.</text>
</comment>
<dbReference type="Proteomes" id="UP001106592">
    <property type="component" value="Unassembled WGS sequence"/>
</dbReference>
<name>A0A9Q2XMF3_9PSED</name>
<dbReference type="EMBL" id="JAHTBI010000092">
    <property type="protein sequence ID" value="MBV6289756.1"/>
    <property type="molecule type" value="Genomic_DNA"/>
</dbReference>
<dbReference type="RefSeq" id="WP_217977781.1">
    <property type="nucleotide sequence ID" value="NZ_JAHTBI010000092.1"/>
</dbReference>
<dbReference type="AlphaFoldDB" id="A0A9Q2XMF3"/>